<protein>
    <submittedName>
        <fullName evidence="1">Uncharacterized protein</fullName>
    </submittedName>
</protein>
<proteinExistence type="predicted"/>
<dbReference type="EMBL" id="GGEC01083352">
    <property type="protein sequence ID" value="MBX63836.1"/>
    <property type="molecule type" value="Transcribed_RNA"/>
</dbReference>
<reference evidence="1" key="1">
    <citation type="submission" date="2018-02" db="EMBL/GenBank/DDBJ databases">
        <title>Rhizophora mucronata_Transcriptome.</title>
        <authorList>
            <person name="Meera S.P."/>
            <person name="Sreeshan A."/>
            <person name="Augustine A."/>
        </authorList>
    </citation>
    <scope>NUCLEOTIDE SEQUENCE</scope>
    <source>
        <tissue evidence="1">Leaf</tissue>
    </source>
</reference>
<sequence length="36" mass="4550">MRTFYFCYSHKFIHKYFSCNLKVDTTFCWCIRFLVT</sequence>
<evidence type="ECO:0000313" key="1">
    <source>
        <dbReference type="EMBL" id="MBX63836.1"/>
    </source>
</evidence>
<name>A0A2P2QA25_RHIMU</name>
<accession>A0A2P2QA25</accession>
<dbReference type="AlphaFoldDB" id="A0A2P2QA25"/>
<organism evidence="1">
    <name type="scientific">Rhizophora mucronata</name>
    <name type="common">Asiatic mangrove</name>
    <dbReference type="NCBI Taxonomy" id="61149"/>
    <lineage>
        <taxon>Eukaryota</taxon>
        <taxon>Viridiplantae</taxon>
        <taxon>Streptophyta</taxon>
        <taxon>Embryophyta</taxon>
        <taxon>Tracheophyta</taxon>
        <taxon>Spermatophyta</taxon>
        <taxon>Magnoliopsida</taxon>
        <taxon>eudicotyledons</taxon>
        <taxon>Gunneridae</taxon>
        <taxon>Pentapetalae</taxon>
        <taxon>rosids</taxon>
        <taxon>fabids</taxon>
        <taxon>Malpighiales</taxon>
        <taxon>Rhizophoraceae</taxon>
        <taxon>Rhizophora</taxon>
    </lineage>
</organism>